<dbReference type="InterPro" id="IPR051341">
    <property type="entry name" value="Zyg-11_UBL_adapter"/>
</dbReference>
<feature type="domain" description="Zer-1-like leucine-rich repeats region" evidence="3">
    <location>
        <begin position="192"/>
        <end position="291"/>
    </location>
</feature>
<dbReference type="AlphaFoldDB" id="A0A834IST4"/>
<dbReference type="Pfam" id="PF25013">
    <property type="entry name" value="LRR_Zer-1"/>
    <property type="match status" value="1"/>
</dbReference>
<proteinExistence type="predicted"/>
<evidence type="ECO:0000259" key="3">
    <source>
        <dbReference type="Pfam" id="PF25013"/>
    </source>
</evidence>
<dbReference type="PANTHER" id="PTHR12904">
    <property type="match status" value="1"/>
</dbReference>
<feature type="domain" description="Protein zer-1 homolog-like C-terminal" evidence="2">
    <location>
        <begin position="393"/>
        <end position="502"/>
    </location>
</feature>
<evidence type="ECO:0000256" key="1">
    <source>
        <dbReference type="ARBA" id="ARBA00022786"/>
    </source>
</evidence>
<protein>
    <submittedName>
        <fullName evidence="4">Uncharacterized protein</fullName>
    </submittedName>
</protein>
<keyword evidence="5" id="KW-1185">Reference proteome</keyword>
<dbReference type="EMBL" id="JAACXV010000131">
    <property type="protein sequence ID" value="KAF7283178.1"/>
    <property type="molecule type" value="Genomic_DNA"/>
</dbReference>
<name>A0A834IST4_RHYFE</name>
<sequence length="532" mass="61153">MYETPISLEETCLAVMCNNIFAYIEPQIITKNDLTTNIKGSDCCDCERNNKLYKFRDSDIFLINRVSERLMEKMVEKRILCNATLNIFSERNTNLKRVKIKNCNVTKRGLEILRRHKLTDLEIVNLKNVNIGAILDCLGDWSLQNLVNANFARCTITTKFRYSFETKLTSLKSLKSLNLSYTDLNQSTFKIICENLGNLDHLDISGTWIEDLKPLCLLSEKLVALLVCDLTDAIDHLIPTLKQLNALKLLDVSLTRVKLTIYEFIIRRPIILQLLSTESLIPNLNSLNISGWEEVVSRESLLTFIKNHPKLTFLGIILNDVTYEPAFCDPTLSNCLRKIKIAGLGNEEQIKVTLQCYREHFKYVEKALYRLFKFSSSFSEARPDIFKLVLVVMEAHPSRLELQMAATACLYALTRGEFSKTIHLKYLSKGITLTLNAMDSFPGQLELQRVSLLALYNSWILQEARFDRHRCARLVVDTFWRFEDANMIRMAVAICDILSSKLGVQCGPYSDISGNILYHFHLVEFEIEFFES</sequence>
<comment type="caution">
    <text evidence="4">The sequence shown here is derived from an EMBL/GenBank/DDBJ whole genome shotgun (WGS) entry which is preliminary data.</text>
</comment>
<dbReference type="InterPro" id="IPR055142">
    <property type="entry name" value="ZER1-like_C"/>
</dbReference>
<dbReference type="OrthoDB" id="5783533at2759"/>
<keyword evidence="1" id="KW-0833">Ubl conjugation pathway</keyword>
<organism evidence="4 5">
    <name type="scientific">Rhynchophorus ferrugineus</name>
    <name type="common">Red palm weevil</name>
    <name type="synonym">Curculio ferrugineus</name>
    <dbReference type="NCBI Taxonomy" id="354439"/>
    <lineage>
        <taxon>Eukaryota</taxon>
        <taxon>Metazoa</taxon>
        <taxon>Ecdysozoa</taxon>
        <taxon>Arthropoda</taxon>
        <taxon>Hexapoda</taxon>
        <taxon>Insecta</taxon>
        <taxon>Pterygota</taxon>
        <taxon>Neoptera</taxon>
        <taxon>Endopterygota</taxon>
        <taxon>Coleoptera</taxon>
        <taxon>Polyphaga</taxon>
        <taxon>Cucujiformia</taxon>
        <taxon>Curculionidae</taxon>
        <taxon>Dryophthorinae</taxon>
        <taxon>Rhynchophorus</taxon>
    </lineage>
</organism>
<evidence type="ECO:0000259" key="2">
    <source>
        <dbReference type="Pfam" id="PF22964"/>
    </source>
</evidence>
<dbReference type="InterPro" id="IPR032675">
    <property type="entry name" value="LRR_dom_sf"/>
</dbReference>
<evidence type="ECO:0000313" key="5">
    <source>
        <dbReference type="Proteomes" id="UP000625711"/>
    </source>
</evidence>
<accession>A0A834IST4</accession>
<dbReference type="SUPFAM" id="SSF52047">
    <property type="entry name" value="RNI-like"/>
    <property type="match status" value="1"/>
</dbReference>
<reference evidence="4" key="1">
    <citation type="submission" date="2020-08" db="EMBL/GenBank/DDBJ databases">
        <title>Genome sequencing and assembly of the red palm weevil Rhynchophorus ferrugineus.</title>
        <authorList>
            <person name="Dias G.B."/>
            <person name="Bergman C.M."/>
            <person name="Manee M."/>
        </authorList>
    </citation>
    <scope>NUCLEOTIDE SEQUENCE</scope>
    <source>
        <strain evidence="4">AA-2017</strain>
        <tissue evidence="4">Whole larva</tissue>
    </source>
</reference>
<dbReference type="InterPro" id="IPR056845">
    <property type="entry name" value="LRR_Zer-1"/>
</dbReference>
<gene>
    <name evidence="4" type="ORF">GWI33_001241</name>
</gene>
<dbReference type="Pfam" id="PF22964">
    <property type="entry name" value="ZER1-like_2nd"/>
    <property type="match status" value="1"/>
</dbReference>
<dbReference type="PANTHER" id="PTHR12904:SF22">
    <property type="entry name" value="ZYG-11 FAMILY MEMBER B, CELL CYCLE REGULATOR"/>
    <property type="match status" value="1"/>
</dbReference>
<dbReference type="GO" id="GO:0031462">
    <property type="term" value="C:Cul2-RING ubiquitin ligase complex"/>
    <property type="evidence" value="ECO:0007669"/>
    <property type="project" value="TreeGrafter"/>
</dbReference>
<dbReference type="Gene3D" id="3.80.10.10">
    <property type="entry name" value="Ribonuclease Inhibitor"/>
    <property type="match status" value="1"/>
</dbReference>
<dbReference type="Proteomes" id="UP000625711">
    <property type="component" value="Unassembled WGS sequence"/>
</dbReference>
<evidence type="ECO:0000313" key="4">
    <source>
        <dbReference type="EMBL" id="KAF7283178.1"/>
    </source>
</evidence>